<organism evidence="2 3">
    <name type="scientific">Lederbergia citrea</name>
    <dbReference type="NCBI Taxonomy" id="2833581"/>
    <lineage>
        <taxon>Bacteria</taxon>
        <taxon>Bacillati</taxon>
        <taxon>Bacillota</taxon>
        <taxon>Bacilli</taxon>
        <taxon>Bacillales</taxon>
        <taxon>Bacillaceae</taxon>
        <taxon>Lederbergia</taxon>
    </lineage>
</organism>
<dbReference type="Proteomes" id="UP000676456">
    <property type="component" value="Unassembled WGS sequence"/>
</dbReference>
<gene>
    <name evidence="2" type="ORF">KHA91_07855</name>
</gene>
<dbReference type="InterPro" id="IPR008490">
    <property type="entry name" value="Transposase_InsH_N"/>
</dbReference>
<proteinExistence type="predicted"/>
<evidence type="ECO:0000313" key="3">
    <source>
        <dbReference type="Proteomes" id="UP000676456"/>
    </source>
</evidence>
<keyword evidence="3" id="KW-1185">Reference proteome</keyword>
<accession>A0A942Z4Q9</accession>
<reference evidence="2 3" key="1">
    <citation type="submission" date="2021-05" db="EMBL/GenBank/DDBJ databases">
        <title>Novel Bacillus species.</title>
        <authorList>
            <person name="Liu G."/>
        </authorList>
    </citation>
    <scope>NUCLEOTIDE SEQUENCE [LARGE SCALE GENOMIC DNA]</scope>
    <source>
        <strain evidence="2 3">FJAT-49682</strain>
    </source>
</reference>
<sequence>MEIYDIVVPRDNMLLQINELVDFTFILEELKMKYCLDNGRIAIPPIFIKFAYWENS</sequence>
<protein>
    <recommendedName>
        <fullName evidence="1">Transposase InsH N-terminal domain-containing protein</fullName>
    </recommendedName>
</protein>
<dbReference type="Pfam" id="PF05598">
    <property type="entry name" value="DUF772"/>
    <property type="match status" value="1"/>
</dbReference>
<name>A0A942Z4Q9_9BACI</name>
<feature type="domain" description="Transposase InsH N-terminal" evidence="1">
    <location>
        <begin position="5"/>
        <end position="46"/>
    </location>
</feature>
<dbReference type="EMBL" id="JAGYPN010000001">
    <property type="protein sequence ID" value="MBS4222672.1"/>
    <property type="molecule type" value="Genomic_DNA"/>
</dbReference>
<comment type="caution">
    <text evidence="2">The sequence shown here is derived from an EMBL/GenBank/DDBJ whole genome shotgun (WGS) entry which is preliminary data.</text>
</comment>
<evidence type="ECO:0000313" key="2">
    <source>
        <dbReference type="EMBL" id="MBS4222672.1"/>
    </source>
</evidence>
<evidence type="ECO:0000259" key="1">
    <source>
        <dbReference type="Pfam" id="PF05598"/>
    </source>
</evidence>
<dbReference type="AlphaFoldDB" id="A0A942Z4Q9"/>